<keyword evidence="3" id="KW-1185">Reference proteome</keyword>
<dbReference type="Proteomes" id="UP001054837">
    <property type="component" value="Unassembled WGS sequence"/>
</dbReference>
<feature type="compositionally biased region" description="Basic and acidic residues" evidence="1">
    <location>
        <begin position="33"/>
        <end position="48"/>
    </location>
</feature>
<evidence type="ECO:0000313" key="3">
    <source>
        <dbReference type="Proteomes" id="UP001054837"/>
    </source>
</evidence>
<organism evidence="2 3">
    <name type="scientific">Caerostris darwini</name>
    <dbReference type="NCBI Taxonomy" id="1538125"/>
    <lineage>
        <taxon>Eukaryota</taxon>
        <taxon>Metazoa</taxon>
        <taxon>Ecdysozoa</taxon>
        <taxon>Arthropoda</taxon>
        <taxon>Chelicerata</taxon>
        <taxon>Arachnida</taxon>
        <taxon>Araneae</taxon>
        <taxon>Araneomorphae</taxon>
        <taxon>Entelegynae</taxon>
        <taxon>Araneoidea</taxon>
        <taxon>Araneidae</taxon>
        <taxon>Caerostris</taxon>
    </lineage>
</organism>
<dbReference type="EMBL" id="BPLQ01008256">
    <property type="protein sequence ID" value="GIY36184.1"/>
    <property type="molecule type" value="Genomic_DNA"/>
</dbReference>
<sequence>MKTKENKKNKGGEKEEKSGVRRSGKQDSSVPKIEGKVIEENARGEKNSSDPIKIASPLQQHKNSKEIECTVHS</sequence>
<accession>A0AAV4SQD3</accession>
<feature type="compositionally biased region" description="Basic and acidic residues" evidence="1">
    <location>
        <begin position="63"/>
        <end position="73"/>
    </location>
</feature>
<comment type="caution">
    <text evidence="2">The sequence shown here is derived from an EMBL/GenBank/DDBJ whole genome shotgun (WGS) entry which is preliminary data.</text>
</comment>
<evidence type="ECO:0000256" key="1">
    <source>
        <dbReference type="SAM" id="MobiDB-lite"/>
    </source>
</evidence>
<proteinExistence type="predicted"/>
<dbReference type="AlphaFoldDB" id="A0AAV4SQD3"/>
<reference evidence="2 3" key="1">
    <citation type="submission" date="2021-06" db="EMBL/GenBank/DDBJ databases">
        <title>Caerostris darwini draft genome.</title>
        <authorList>
            <person name="Kono N."/>
            <person name="Arakawa K."/>
        </authorList>
    </citation>
    <scope>NUCLEOTIDE SEQUENCE [LARGE SCALE GENOMIC DNA]</scope>
</reference>
<feature type="region of interest" description="Disordered" evidence="1">
    <location>
        <begin position="1"/>
        <end position="73"/>
    </location>
</feature>
<evidence type="ECO:0000313" key="2">
    <source>
        <dbReference type="EMBL" id="GIY36184.1"/>
    </source>
</evidence>
<protein>
    <submittedName>
        <fullName evidence="2">Uncharacterized protein</fullName>
    </submittedName>
</protein>
<gene>
    <name evidence="2" type="ORF">CDAR_489841</name>
</gene>
<feature type="compositionally biased region" description="Basic and acidic residues" evidence="1">
    <location>
        <begin position="1"/>
        <end position="19"/>
    </location>
</feature>
<name>A0AAV4SQD3_9ARAC</name>